<dbReference type="SUPFAM" id="SSF52799">
    <property type="entry name" value="(Phosphotyrosine protein) phosphatases II"/>
    <property type="match status" value="1"/>
</dbReference>
<evidence type="ECO:0000313" key="2">
    <source>
        <dbReference type="EMBL" id="GAA4242591.1"/>
    </source>
</evidence>
<comment type="caution">
    <text evidence="2">The sequence shown here is derived from an EMBL/GenBank/DDBJ whole genome shotgun (WGS) entry which is preliminary data.</text>
</comment>
<dbReference type="InterPro" id="IPR000387">
    <property type="entry name" value="Tyr_Pase_dom"/>
</dbReference>
<dbReference type="CDD" id="cd14529">
    <property type="entry name" value="TpbA-like"/>
    <property type="match status" value="1"/>
</dbReference>
<dbReference type="EMBL" id="BAABCB010000015">
    <property type="protein sequence ID" value="GAA4242591.1"/>
    <property type="molecule type" value="Genomic_DNA"/>
</dbReference>
<keyword evidence="3" id="KW-1185">Reference proteome</keyword>
<proteinExistence type="predicted"/>
<dbReference type="InterPro" id="IPR029021">
    <property type="entry name" value="Prot-tyrosine_phosphatase-like"/>
</dbReference>
<dbReference type="Proteomes" id="UP001501682">
    <property type="component" value="Unassembled WGS sequence"/>
</dbReference>
<evidence type="ECO:0000259" key="1">
    <source>
        <dbReference type="PROSITE" id="PS50056"/>
    </source>
</evidence>
<evidence type="ECO:0000313" key="3">
    <source>
        <dbReference type="Proteomes" id="UP001501682"/>
    </source>
</evidence>
<reference evidence="3" key="1">
    <citation type="journal article" date="2019" name="Int. J. Syst. Evol. Microbiol.">
        <title>The Global Catalogue of Microorganisms (GCM) 10K type strain sequencing project: providing services to taxonomists for standard genome sequencing and annotation.</title>
        <authorList>
            <consortium name="The Broad Institute Genomics Platform"/>
            <consortium name="The Broad Institute Genome Sequencing Center for Infectious Disease"/>
            <person name="Wu L."/>
            <person name="Ma J."/>
        </authorList>
    </citation>
    <scope>NUCLEOTIDE SEQUENCE [LARGE SCALE GENOMIC DNA]</scope>
    <source>
        <strain evidence="3">JCM 17633</strain>
    </source>
</reference>
<dbReference type="RefSeq" id="WP_344713500.1">
    <property type="nucleotide sequence ID" value="NZ_BAABCB010000015.1"/>
</dbReference>
<dbReference type="InterPro" id="IPR055214">
    <property type="entry name" value="PTP-NADK"/>
</dbReference>
<dbReference type="Gene3D" id="3.90.190.10">
    <property type="entry name" value="Protein tyrosine phosphatase superfamily"/>
    <property type="match status" value="1"/>
</dbReference>
<dbReference type="Pfam" id="PF22741">
    <property type="entry name" value="PTP-NADK"/>
    <property type="match status" value="1"/>
</dbReference>
<dbReference type="PROSITE" id="PS50056">
    <property type="entry name" value="TYR_PHOSPHATASE_2"/>
    <property type="match status" value="1"/>
</dbReference>
<protein>
    <submittedName>
        <fullName evidence="2">Dual specificity protein phosphatase family protein</fullName>
    </submittedName>
</protein>
<feature type="domain" description="Tyrosine specific protein phosphatases" evidence="1">
    <location>
        <begin position="112"/>
        <end position="161"/>
    </location>
</feature>
<accession>A0ABP8CRU2</accession>
<organism evidence="2 3">
    <name type="scientific">Winogradskyella damuponensis</name>
    <dbReference type="NCBI Taxonomy" id="943939"/>
    <lineage>
        <taxon>Bacteria</taxon>
        <taxon>Pseudomonadati</taxon>
        <taxon>Bacteroidota</taxon>
        <taxon>Flavobacteriia</taxon>
        <taxon>Flavobacteriales</taxon>
        <taxon>Flavobacteriaceae</taxon>
        <taxon>Winogradskyella</taxon>
    </lineage>
</organism>
<gene>
    <name evidence="2" type="ORF">GCM10022292_13490</name>
</gene>
<name>A0ABP8CRU2_9FLAO</name>
<sequence>MKKKIGLFVLAIVIIGAAKFYYDVNLNYNFKAISEGKVYKSGVIPPDELEDYIAKHNIKSVIDLRFPGTDDLVNNPEIPEQLIVEKEAIEKIGNVNYYNVGSRQVPDQPTVDKFLKIMDDSTNYPVLIHCHHGEGRAPLFSAIYRMEYEDIPNEEARDETRVLVKWSSFDDGKPKGEFVKNYKKRSSK</sequence>